<keyword evidence="3 6" id="KW-0812">Transmembrane</keyword>
<protein>
    <submittedName>
        <fullName evidence="7">Permease YjgP/YjgQ family protein</fullName>
    </submittedName>
</protein>
<dbReference type="EMBL" id="CP001291">
    <property type="protein sequence ID" value="ACK70269.1"/>
    <property type="molecule type" value="Genomic_DNA"/>
</dbReference>
<dbReference type="GO" id="GO:0043190">
    <property type="term" value="C:ATP-binding cassette (ABC) transporter complex"/>
    <property type="evidence" value="ECO:0007669"/>
    <property type="project" value="TreeGrafter"/>
</dbReference>
<dbReference type="KEGG" id="cyc:PCC7424_1837"/>
<dbReference type="STRING" id="65393.PCC7424_1837"/>
<dbReference type="GO" id="GO:0015920">
    <property type="term" value="P:lipopolysaccharide transport"/>
    <property type="evidence" value="ECO:0007669"/>
    <property type="project" value="TreeGrafter"/>
</dbReference>
<sequence>MVTGYYSCPDFQGNRGDRLILYPLPCLTPMEPYGYHYRRCPPLGTRLYKSLVKTIKSLSRGPSLMDRYLTSQLIPPFVLSVGIFTSMGVALANLSDLSNKVFEYDLPVIDALKILLYRVPEFFAYALPISVLLTTLMTYGRLSSESELIALRSCGISLWRATVPAVILSVIVSGITFVFSEGVVPETNYRATEILVKVLHEERNFWQNKDIFYPNYEEVKLANGQTFRQLKTLFYAEKFDGQKMRSLTIINWLGDHLNEIVVSDSAQWNANQNIWDFFNGTVYLIDTDKSYKEAVPFKHQQFPLPKEAFEFATQGRNPYEMNLFQALQYKRLLEASGDNKNVRFFDVRIHQKIAFPFVCLVFGIMGAAIGAKPQQMSRGTSLGLTVGIVFSYYMLNFFTGSFGMIGLLSPMMAAWLPNLFGVGIGGWILKKLEN</sequence>
<feature type="transmembrane region" description="Helical" evidence="6">
    <location>
        <begin position="411"/>
        <end position="429"/>
    </location>
</feature>
<keyword evidence="2" id="KW-1003">Cell membrane</keyword>
<accession>B7KCG4</accession>
<organism evidence="7 8">
    <name type="scientific">Gloeothece citriformis (strain PCC 7424)</name>
    <name type="common">Cyanothece sp. (strain PCC 7424)</name>
    <dbReference type="NCBI Taxonomy" id="65393"/>
    <lineage>
        <taxon>Bacteria</taxon>
        <taxon>Bacillati</taxon>
        <taxon>Cyanobacteriota</taxon>
        <taxon>Cyanophyceae</taxon>
        <taxon>Oscillatoriophycideae</taxon>
        <taxon>Chroococcales</taxon>
        <taxon>Aphanothecaceae</taxon>
        <taxon>Gloeothece</taxon>
        <taxon>Gloeothece citriformis</taxon>
    </lineage>
</organism>
<evidence type="ECO:0000256" key="6">
    <source>
        <dbReference type="SAM" id="Phobius"/>
    </source>
</evidence>
<evidence type="ECO:0000256" key="1">
    <source>
        <dbReference type="ARBA" id="ARBA00004651"/>
    </source>
</evidence>
<feature type="transmembrane region" description="Helical" evidence="6">
    <location>
        <begin position="73"/>
        <end position="94"/>
    </location>
</feature>
<reference evidence="8" key="1">
    <citation type="journal article" date="2011" name="MBio">
        <title>Novel metabolic attributes of the genus Cyanothece, comprising a group of unicellular nitrogen-fixing Cyanobacteria.</title>
        <authorList>
            <person name="Bandyopadhyay A."/>
            <person name="Elvitigala T."/>
            <person name="Welsh E."/>
            <person name="Stockel J."/>
            <person name="Liberton M."/>
            <person name="Min H."/>
            <person name="Sherman L.A."/>
            <person name="Pakrasi H.B."/>
        </authorList>
    </citation>
    <scope>NUCLEOTIDE SEQUENCE [LARGE SCALE GENOMIC DNA]</scope>
    <source>
        <strain evidence="8">PCC 7424</strain>
    </source>
</reference>
<dbReference type="PANTHER" id="PTHR33529">
    <property type="entry name" value="SLR0882 PROTEIN-RELATED"/>
    <property type="match status" value="1"/>
</dbReference>
<evidence type="ECO:0000313" key="7">
    <source>
        <dbReference type="EMBL" id="ACK70269.1"/>
    </source>
</evidence>
<keyword evidence="8" id="KW-1185">Reference proteome</keyword>
<evidence type="ECO:0000256" key="5">
    <source>
        <dbReference type="ARBA" id="ARBA00023136"/>
    </source>
</evidence>
<feature type="transmembrane region" description="Helical" evidence="6">
    <location>
        <begin position="353"/>
        <end position="370"/>
    </location>
</feature>
<comment type="subcellular location">
    <subcellularLocation>
        <location evidence="1">Cell membrane</location>
        <topology evidence="1">Multi-pass membrane protein</topology>
    </subcellularLocation>
</comment>
<feature type="transmembrane region" description="Helical" evidence="6">
    <location>
        <begin position="161"/>
        <end position="180"/>
    </location>
</feature>
<evidence type="ECO:0000256" key="4">
    <source>
        <dbReference type="ARBA" id="ARBA00022989"/>
    </source>
</evidence>
<name>B7KCG4_GLOC7</name>
<keyword evidence="4 6" id="KW-1133">Transmembrane helix</keyword>
<evidence type="ECO:0000256" key="3">
    <source>
        <dbReference type="ARBA" id="ARBA00022692"/>
    </source>
</evidence>
<dbReference type="HOGENOM" id="CLU_028799_3_1_3"/>
<evidence type="ECO:0000313" key="8">
    <source>
        <dbReference type="Proteomes" id="UP000002384"/>
    </source>
</evidence>
<dbReference type="eggNOG" id="COG0795">
    <property type="taxonomic scope" value="Bacteria"/>
</dbReference>
<dbReference type="Pfam" id="PF03739">
    <property type="entry name" value="LptF_LptG"/>
    <property type="match status" value="1"/>
</dbReference>
<evidence type="ECO:0000256" key="2">
    <source>
        <dbReference type="ARBA" id="ARBA00022475"/>
    </source>
</evidence>
<dbReference type="Proteomes" id="UP000002384">
    <property type="component" value="Chromosome"/>
</dbReference>
<feature type="transmembrane region" description="Helical" evidence="6">
    <location>
        <begin position="122"/>
        <end position="140"/>
    </location>
</feature>
<dbReference type="AlphaFoldDB" id="B7KCG4"/>
<dbReference type="InterPro" id="IPR005495">
    <property type="entry name" value="LptG/LptF_permease"/>
</dbReference>
<feature type="transmembrane region" description="Helical" evidence="6">
    <location>
        <begin position="382"/>
        <end position="405"/>
    </location>
</feature>
<keyword evidence="5 6" id="KW-0472">Membrane</keyword>
<gene>
    <name evidence="7" type="ordered locus">PCC7424_1837</name>
</gene>
<proteinExistence type="predicted"/>
<dbReference type="PANTHER" id="PTHR33529:SF6">
    <property type="entry name" value="YJGP_YJGQ FAMILY PERMEASE"/>
    <property type="match status" value="1"/>
</dbReference>